<keyword evidence="5" id="KW-0479">Metal-binding</keyword>
<dbReference type="OrthoDB" id="4279at2"/>
<evidence type="ECO:0000256" key="10">
    <source>
        <dbReference type="ARBA" id="ARBA00048968"/>
    </source>
</evidence>
<dbReference type="RefSeq" id="WP_095688232.1">
    <property type="nucleotide sequence ID" value="NZ_CP016779.1"/>
</dbReference>
<dbReference type="InterPro" id="IPR038371">
    <property type="entry name" value="Cu_polyphenol_OxRdtase_sf"/>
</dbReference>
<evidence type="ECO:0000313" key="12">
    <source>
        <dbReference type="EMBL" id="ASY23971.1"/>
    </source>
</evidence>
<evidence type="ECO:0000256" key="1">
    <source>
        <dbReference type="ARBA" id="ARBA00000553"/>
    </source>
</evidence>
<comment type="catalytic activity">
    <reaction evidence="10">
        <text>adenosine + phosphate = alpha-D-ribose 1-phosphate + adenine</text>
        <dbReference type="Rhea" id="RHEA:27642"/>
        <dbReference type="ChEBI" id="CHEBI:16335"/>
        <dbReference type="ChEBI" id="CHEBI:16708"/>
        <dbReference type="ChEBI" id="CHEBI:43474"/>
        <dbReference type="ChEBI" id="CHEBI:57720"/>
        <dbReference type="EC" id="2.4.2.1"/>
    </reaction>
    <physiologicalReaction direction="left-to-right" evidence="10">
        <dbReference type="Rhea" id="RHEA:27643"/>
    </physiologicalReaction>
</comment>
<dbReference type="GO" id="GO:0005507">
    <property type="term" value="F:copper ion binding"/>
    <property type="evidence" value="ECO:0007669"/>
    <property type="project" value="TreeGrafter"/>
</dbReference>
<name>A0A249L4F2_9ACTN</name>
<evidence type="ECO:0000256" key="5">
    <source>
        <dbReference type="ARBA" id="ARBA00022723"/>
    </source>
</evidence>
<dbReference type="InterPro" id="IPR003730">
    <property type="entry name" value="Cu_polyphenol_OxRdtase"/>
</dbReference>
<evidence type="ECO:0000256" key="9">
    <source>
        <dbReference type="ARBA" id="ARBA00047989"/>
    </source>
</evidence>
<evidence type="ECO:0000256" key="11">
    <source>
        <dbReference type="ARBA" id="ARBA00049893"/>
    </source>
</evidence>
<keyword evidence="13" id="KW-1185">Reference proteome</keyword>
<dbReference type="GO" id="GO:0016787">
    <property type="term" value="F:hydrolase activity"/>
    <property type="evidence" value="ECO:0007669"/>
    <property type="project" value="UniProtKB-KW"/>
</dbReference>
<reference evidence="12 13" key="1">
    <citation type="submission" date="2016-07" db="EMBL/GenBank/DDBJ databases">
        <title>High microdiversification within the ubiquitous acI lineage of Actinobacteria.</title>
        <authorList>
            <person name="Neuenschwander S.M."/>
            <person name="Salcher M."/>
            <person name="Ghai R."/>
            <person name="Pernthaler J."/>
        </authorList>
    </citation>
    <scope>NUCLEOTIDE SEQUENCE [LARGE SCALE GENOMIC DNA]</scope>
    <source>
        <strain evidence="12">MMS-IIB-91</strain>
    </source>
</reference>
<sequence>MARLLFTSRHFGSLDNPQASDSAKQLSKLIGNPIYFMKQTHGNKVTVVDSQSSPNGAIYDGDAVVTDKPNVALAVQVADCLPLLLISKSVVAAVHVGRKGLLNKVALAALDQMKKLGADQISGVVGPHICGNCYEVDPVMYGEIVKEHPATGGKSNHLNLFAGLKDQLSEVEITSLGICTKENSDYFSHRADATLGRQVGVISL</sequence>
<dbReference type="GO" id="GO:0017061">
    <property type="term" value="F:S-methyl-5-thioadenosine phosphorylase activity"/>
    <property type="evidence" value="ECO:0007669"/>
    <property type="project" value="UniProtKB-EC"/>
</dbReference>
<protein>
    <submittedName>
        <fullName evidence="12">Laccase domain-containing protein</fullName>
    </submittedName>
</protein>
<dbReference type="InterPro" id="IPR011324">
    <property type="entry name" value="Cytotoxic_necrot_fac-like_cat"/>
</dbReference>
<keyword evidence="4" id="KW-0808">Transferase</keyword>
<dbReference type="KEGG" id="nab:B1sIIB91_03490"/>
<comment type="function">
    <text evidence="2">Purine nucleoside enzyme that catalyzes the phosphorolysis of adenosine and inosine nucleosides, yielding D-ribose 1-phosphate and the respective free bases, adenine and hypoxanthine. Also catalyzes the phosphorolysis of S-methyl-5'-thioadenosine into adenine and S-methyl-5-thio-alpha-D-ribose 1-phosphate. Also has adenosine deaminase activity.</text>
</comment>
<evidence type="ECO:0000313" key="13">
    <source>
        <dbReference type="Proteomes" id="UP000217210"/>
    </source>
</evidence>
<gene>
    <name evidence="12" type="ORF">B1sIIB91_03490</name>
</gene>
<dbReference type="Pfam" id="PF02578">
    <property type="entry name" value="Cu-oxidase_4"/>
    <property type="match status" value="1"/>
</dbReference>
<comment type="catalytic activity">
    <reaction evidence="9">
        <text>adenosine + H2O + H(+) = inosine + NH4(+)</text>
        <dbReference type="Rhea" id="RHEA:24408"/>
        <dbReference type="ChEBI" id="CHEBI:15377"/>
        <dbReference type="ChEBI" id="CHEBI:15378"/>
        <dbReference type="ChEBI" id="CHEBI:16335"/>
        <dbReference type="ChEBI" id="CHEBI:17596"/>
        <dbReference type="ChEBI" id="CHEBI:28938"/>
        <dbReference type="EC" id="3.5.4.4"/>
    </reaction>
    <physiologicalReaction direction="left-to-right" evidence="9">
        <dbReference type="Rhea" id="RHEA:24409"/>
    </physiologicalReaction>
</comment>
<organism evidence="12 13">
    <name type="scientific">Candidatus Nanopelagicus abundans</name>
    <dbReference type="NCBI Taxonomy" id="1884916"/>
    <lineage>
        <taxon>Bacteria</taxon>
        <taxon>Bacillati</taxon>
        <taxon>Actinomycetota</taxon>
        <taxon>Actinomycetes</taxon>
        <taxon>Candidatus Nanopelagicales</taxon>
        <taxon>Candidatus Nanopelagicaceae</taxon>
        <taxon>Candidatus Nanopelagicus</taxon>
    </lineage>
</organism>
<dbReference type="EMBL" id="CP016779">
    <property type="protein sequence ID" value="ASY23971.1"/>
    <property type="molecule type" value="Genomic_DNA"/>
</dbReference>
<dbReference type="Proteomes" id="UP000217210">
    <property type="component" value="Chromosome"/>
</dbReference>
<comment type="catalytic activity">
    <reaction evidence="11">
        <text>S-methyl-5'-thioadenosine + phosphate = 5-(methylsulfanyl)-alpha-D-ribose 1-phosphate + adenine</text>
        <dbReference type="Rhea" id="RHEA:11852"/>
        <dbReference type="ChEBI" id="CHEBI:16708"/>
        <dbReference type="ChEBI" id="CHEBI:17509"/>
        <dbReference type="ChEBI" id="CHEBI:43474"/>
        <dbReference type="ChEBI" id="CHEBI:58533"/>
        <dbReference type="EC" id="2.4.2.28"/>
    </reaction>
    <physiologicalReaction direction="left-to-right" evidence="11">
        <dbReference type="Rhea" id="RHEA:11853"/>
    </physiologicalReaction>
</comment>
<evidence type="ECO:0000256" key="6">
    <source>
        <dbReference type="ARBA" id="ARBA00022801"/>
    </source>
</evidence>
<dbReference type="Gene3D" id="3.60.140.10">
    <property type="entry name" value="CNF1/YfiH-like putative cysteine hydrolases"/>
    <property type="match status" value="1"/>
</dbReference>
<keyword evidence="6" id="KW-0378">Hydrolase</keyword>
<dbReference type="PANTHER" id="PTHR30616">
    <property type="entry name" value="UNCHARACTERIZED PROTEIN YFIH"/>
    <property type="match status" value="1"/>
</dbReference>
<dbReference type="PANTHER" id="PTHR30616:SF2">
    <property type="entry name" value="PURINE NUCLEOSIDE PHOSPHORYLASE LACC1"/>
    <property type="match status" value="1"/>
</dbReference>
<dbReference type="CDD" id="cd16833">
    <property type="entry name" value="YfiH"/>
    <property type="match status" value="1"/>
</dbReference>
<proteinExistence type="inferred from homology"/>
<evidence type="ECO:0000256" key="8">
    <source>
        <dbReference type="ARBA" id="ARBA00023008"/>
    </source>
</evidence>
<comment type="catalytic activity">
    <reaction evidence="1">
        <text>inosine + phosphate = alpha-D-ribose 1-phosphate + hypoxanthine</text>
        <dbReference type="Rhea" id="RHEA:27646"/>
        <dbReference type="ChEBI" id="CHEBI:17368"/>
        <dbReference type="ChEBI" id="CHEBI:17596"/>
        <dbReference type="ChEBI" id="CHEBI:43474"/>
        <dbReference type="ChEBI" id="CHEBI:57720"/>
        <dbReference type="EC" id="2.4.2.1"/>
    </reaction>
    <physiologicalReaction direction="left-to-right" evidence="1">
        <dbReference type="Rhea" id="RHEA:27647"/>
    </physiologicalReaction>
</comment>
<evidence type="ECO:0000256" key="3">
    <source>
        <dbReference type="ARBA" id="ARBA00007353"/>
    </source>
</evidence>
<dbReference type="SUPFAM" id="SSF64438">
    <property type="entry name" value="CNF1/YfiH-like putative cysteine hydrolases"/>
    <property type="match status" value="1"/>
</dbReference>
<evidence type="ECO:0000256" key="2">
    <source>
        <dbReference type="ARBA" id="ARBA00003215"/>
    </source>
</evidence>
<evidence type="ECO:0000256" key="7">
    <source>
        <dbReference type="ARBA" id="ARBA00022833"/>
    </source>
</evidence>
<comment type="similarity">
    <text evidence="3">Belongs to the purine nucleoside phosphorylase YfiH/LACC1 family.</text>
</comment>
<accession>A0A249L4F2</accession>
<keyword evidence="7" id="KW-0862">Zinc</keyword>
<keyword evidence="8" id="KW-0186">Copper</keyword>
<evidence type="ECO:0000256" key="4">
    <source>
        <dbReference type="ARBA" id="ARBA00022679"/>
    </source>
</evidence>
<dbReference type="AlphaFoldDB" id="A0A249L4F2"/>